<proteinExistence type="predicted"/>
<dbReference type="PANTHER" id="PTHR44936">
    <property type="entry name" value="SENSOR PROTEIN CREC"/>
    <property type="match status" value="1"/>
</dbReference>
<dbReference type="PRINTS" id="PR00344">
    <property type="entry name" value="BCTRLSENSOR"/>
</dbReference>
<evidence type="ECO:0000256" key="8">
    <source>
        <dbReference type="ARBA" id="ARBA00023012"/>
    </source>
</evidence>
<evidence type="ECO:0000313" key="12">
    <source>
        <dbReference type="EMBL" id="MXU66434.1"/>
    </source>
</evidence>
<evidence type="ECO:0000256" key="7">
    <source>
        <dbReference type="ARBA" id="ARBA00022777"/>
    </source>
</evidence>
<dbReference type="SUPFAM" id="SSF55874">
    <property type="entry name" value="ATPase domain of HSP90 chaperone/DNA topoisomerase II/histidine kinase"/>
    <property type="match status" value="1"/>
</dbReference>
<dbReference type="GO" id="GO:0005886">
    <property type="term" value="C:plasma membrane"/>
    <property type="evidence" value="ECO:0007669"/>
    <property type="project" value="UniProtKB-SubCell"/>
</dbReference>
<evidence type="ECO:0000256" key="1">
    <source>
        <dbReference type="ARBA" id="ARBA00000085"/>
    </source>
</evidence>
<dbReference type="EMBL" id="WUWG01000006">
    <property type="protein sequence ID" value="MXU66434.1"/>
    <property type="molecule type" value="Genomic_DNA"/>
</dbReference>
<evidence type="ECO:0000256" key="6">
    <source>
        <dbReference type="ARBA" id="ARBA00022679"/>
    </source>
</evidence>
<feature type="transmembrane region" description="Helical" evidence="10">
    <location>
        <begin position="12"/>
        <end position="32"/>
    </location>
</feature>
<dbReference type="GO" id="GO:0000155">
    <property type="term" value="F:phosphorelay sensor kinase activity"/>
    <property type="evidence" value="ECO:0007669"/>
    <property type="project" value="InterPro"/>
</dbReference>
<keyword evidence="10" id="KW-0472">Membrane</keyword>
<evidence type="ECO:0000259" key="11">
    <source>
        <dbReference type="PROSITE" id="PS50109"/>
    </source>
</evidence>
<dbReference type="Proteomes" id="UP000436016">
    <property type="component" value="Unassembled WGS sequence"/>
</dbReference>
<comment type="caution">
    <text evidence="12">The sequence shown here is derived from an EMBL/GenBank/DDBJ whole genome shotgun (WGS) entry which is preliminary data.</text>
</comment>
<dbReference type="EC" id="2.7.13.3" evidence="3"/>
<keyword evidence="13" id="KW-1185">Reference proteome</keyword>
<sequence>MGFFKSLSGRFLLLTILFVMLAEILIFVPSVARFRMTELQERLELAQLASLSVLATPDDMVAPELADELLDNAGVINIVLRRNEVRELIISKPMPAPVDETFDLRDASPMQLITDALRCLFAPDDRVIRIIGQPIKGAGLEIETVLYERPVKEAMRDYGLNILWLSALISIITAALLFFSVRGLLVRPITKVVDNMMSYRDDPADARRIIEPSSQIRELHEAEQALQDLQVALSQSLRQKARLAALGGAVARVSHDLRNILTTSQLLADRLEVSSDPVVARTAPKLLGALQRAVTLCESTLTFGKAEEPAPTFQKVVLRDIADEVLENDALRKTGDLVDFDRKVSPAITLVTDRDHLFRILTNLVRNARQAIEASKVAGTVTIRAEQIGEEIHIRVEDSGPGLPPRARDHLFRAFEGGARQGGTGLGLAISWELAHALGGTLELEATSQDGTCFLLVLPRKR</sequence>
<keyword evidence="10" id="KW-0812">Transmembrane</keyword>
<gene>
    <name evidence="12" type="ORF">GSH16_13360</name>
</gene>
<dbReference type="InterPro" id="IPR004358">
    <property type="entry name" value="Sig_transdc_His_kin-like_C"/>
</dbReference>
<feature type="domain" description="Histidine kinase" evidence="11">
    <location>
        <begin position="252"/>
        <end position="462"/>
    </location>
</feature>
<keyword evidence="9" id="KW-0843">Virulence</keyword>
<evidence type="ECO:0000256" key="5">
    <source>
        <dbReference type="ARBA" id="ARBA00022553"/>
    </source>
</evidence>
<dbReference type="SMART" id="SM00387">
    <property type="entry name" value="HATPase_c"/>
    <property type="match status" value="1"/>
</dbReference>
<dbReference type="InterPro" id="IPR050980">
    <property type="entry name" value="2C_sensor_his_kinase"/>
</dbReference>
<evidence type="ECO:0000256" key="10">
    <source>
        <dbReference type="SAM" id="Phobius"/>
    </source>
</evidence>
<keyword evidence="5" id="KW-0597">Phosphoprotein</keyword>
<dbReference type="InterPro" id="IPR003594">
    <property type="entry name" value="HATPase_dom"/>
</dbReference>
<organism evidence="12 13">
    <name type="scientific">Oceanomicrobium pacificus</name>
    <dbReference type="NCBI Taxonomy" id="2692916"/>
    <lineage>
        <taxon>Bacteria</taxon>
        <taxon>Pseudomonadati</taxon>
        <taxon>Pseudomonadota</taxon>
        <taxon>Alphaproteobacteria</taxon>
        <taxon>Rhodobacterales</taxon>
        <taxon>Paracoccaceae</taxon>
        <taxon>Oceanomicrobium</taxon>
    </lineage>
</organism>
<comment type="subcellular location">
    <subcellularLocation>
        <location evidence="2">Cell membrane</location>
        <topology evidence="2">Multi-pass membrane protein</topology>
    </subcellularLocation>
</comment>
<keyword evidence="8" id="KW-0902">Two-component regulatory system</keyword>
<reference evidence="12 13" key="1">
    <citation type="submission" date="2019-12" db="EMBL/GenBank/DDBJ databases">
        <title>Strain KN286 was isolated from seawater, which was collected from Caroline Seamount in the tropical western Pacific.</title>
        <authorList>
            <person name="Wang Q."/>
        </authorList>
    </citation>
    <scope>NUCLEOTIDE SEQUENCE [LARGE SCALE GENOMIC DNA]</scope>
    <source>
        <strain evidence="12 13">KN286</strain>
    </source>
</reference>
<dbReference type="InterPro" id="IPR003661">
    <property type="entry name" value="HisK_dim/P_dom"/>
</dbReference>
<keyword evidence="6" id="KW-0808">Transferase</keyword>
<dbReference type="InterPro" id="IPR036097">
    <property type="entry name" value="HisK_dim/P_sf"/>
</dbReference>
<comment type="catalytic activity">
    <reaction evidence="1">
        <text>ATP + protein L-histidine = ADP + protein N-phospho-L-histidine.</text>
        <dbReference type="EC" id="2.7.13.3"/>
    </reaction>
</comment>
<dbReference type="SMART" id="SM00388">
    <property type="entry name" value="HisKA"/>
    <property type="match status" value="1"/>
</dbReference>
<dbReference type="InterPro" id="IPR005467">
    <property type="entry name" value="His_kinase_dom"/>
</dbReference>
<dbReference type="Pfam" id="PF02518">
    <property type="entry name" value="HATPase_c"/>
    <property type="match status" value="1"/>
</dbReference>
<dbReference type="PROSITE" id="PS50109">
    <property type="entry name" value="HIS_KIN"/>
    <property type="match status" value="1"/>
</dbReference>
<evidence type="ECO:0000256" key="9">
    <source>
        <dbReference type="ARBA" id="ARBA00023026"/>
    </source>
</evidence>
<evidence type="ECO:0000256" key="2">
    <source>
        <dbReference type="ARBA" id="ARBA00004651"/>
    </source>
</evidence>
<evidence type="ECO:0000313" key="13">
    <source>
        <dbReference type="Proteomes" id="UP000436016"/>
    </source>
</evidence>
<dbReference type="PANTHER" id="PTHR44936:SF9">
    <property type="entry name" value="SENSOR PROTEIN CREC"/>
    <property type="match status" value="1"/>
</dbReference>
<dbReference type="AlphaFoldDB" id="A0A6B0TZL1"/>
<keyword evidence="4" id="KW-1003">Cell membrane</keyword>
<dbReference type="SUPFAM" id="SSF47384">
    <property type="entry name" value="Homodimeric domain of signal transducing histidine kinase"/>
    <property type="match status" value="1"/>
</dbReference>
<feature type="transmembrane region" description="Helical" evidence="10">
    <location>
        <begin position="162"/>
        <end position="185"/>
    </location>
</feature>
<dbReference type="InterPro" id="IPR036890">
    <property type="entry name" value="HATPase_C_sf"/>
</dbReference>
<evidence type="ECO:0000256" key="4">
    <source>
        <dbReference type="ARBA" id="ARBA00022475"/>
    </source>
</evidence>
<dbReference type="Gene3D" id="1.10.287.130">
    <property type="match status" value="1"/>
</dbReference>
<name>A0A6B0TZL1_9RHOB</name>
<protein>
    <recommendedName>
        <fullName evidence="3">histidine kinase</fullName>
        <ecNumber evidence="3">2.7.13.3</ecNumber>
    </recommendedName>
</protein>
<dbReference type="Gene3D" id="3.30.565.10">
    <property type="entry name" value="Histidine kinase-like ATPase, C-terminal domain"/>
    <property type="match status" value="1"/>
</dbReference>
<accession>A0A6B0TZL1</accession>
<evidence type="ECO:0000256" key="3">
    <source>
        <dbReference type="ARBA" id="ARBA00012438"/>
    </source>
</evidence>
<keyword evidence="7 12" id="KW-0418">Kinase</keyword>
<keyword evidence="10" id="KW-1133">Transmembrane helix</keyword>